<evidence type="ECO:0000256" key="4">
    <source>
        <dbReference type="ARBA" id="ARBA00022490"/>
    </source>
</evidence>
<evidence type="ECO:0000256" key="2">
    <source>
        <dbReference type="ARBA" id="ARBA00009758"/>
    </source>
</evidence>
<evidence type="ECO:0000256" key="1">
    <source>
        <dbReference type="ARBA" id="ARBA00004496"/>
    </source>
</evidence>
<dbReference type="Proteomes" id="UP001165122">
    <property type="component" value="Unassembled WGS sequence"/>
</dbReference>
<dbReference type="SUPFAM" id="SSF81296">
    <property type="entry name" value="E set domains"/>
    <property type="match status" value="1"/>
</dbReference>
<dbReference type="InterPro" id="IPR014756">
    <property type="entry name" value="Ig_E-set"/>
</dbReference>
<comment type="similarity">
    <text evidence="2">Belongs to the Rho GDI family.</text>
</comment>
<dbReference type="PANTHER" id="PTHR10980:SF3">
    <property type="entry name" value="LD16419P"/>
    <property type="match status" value="1"/>
</dbReference>
<evidence type="ECO:0000256" key="5">
    <source>
        <dbReference type="SAM" id="MobiDB-lite"/>
    </source>
</evidence>
<evidence type="ECO:0000313" key="6">
    <source>
        <dbReference type="EMBL" id="GMH60192.1"/>
    </source>
</evidence>
<keyword evidence="4" id="KW-0963">Cytoplasm</keyword>
<dbReference type="PANTHER" id="PTHR10980">
    <property type="entry name" value="RHO GDP-DISSOCIATION INHIBITOR"/>
    <property type="match status" value="1"/>
</dbReference>
<accession>A0A9W6ZTI9</accession>
<sequence length="392" mass="44238">MSELAQEQAQRRQSGRRASARLDQEQQTRVEEVKKEDDAAAMERTSNQRRASAMLDLEQASRVQKLKLEEEMDSLERTSNQRRASKAMDMEQQRRISDVAKEDAEAKAERRKSQELAGNLLDEEQKRLVEEQEAEGKRVEEERKQNAAEAAKMMDEEQERRIQEKPRTKSLASEKGVLEELQDEVDENVDDVANVDEAKGLGQNPAEKATISDKASANVEELMKADAGDESLRKYKEQLLGKAAKGDLGDTSDARKVVVTEFKVVFEDKGSPDLAFNLDTEKGVAKLTADGLELKEGAGFRFELKFRVNHEILTGLKFVNKTKKGIFSQSEEVVIGSFAPATEPYSFAFPRYGFNNAPSGMMFRGMYKAIDKFTDSDGNDHLSYEYKVKITR</sequence>
<dbReference type="FunFam" id="2.70.50.30:FF:000004">
    <property type="entry name" value="Rho GDP-dissociation inhibitor 1"/>
    <property type="match status" value="1"/>
</dbReference>
<feature type="region of interest" description="Disordered" evidence="5">
    <location>
        <begin position="1"/>
        <end position="186"/>
    </location>
</feature>
<dbReference type="AlphaFoldDB" id="A0A9W6ZTI9"/>
<dbReference type="GO" id="GO:0007266">
    <property type="term" value="P:Rho protein signal transduction"/>
    <property type="evidence" value="ECO:0007669"/>
    <property type="project" value="InterPro"/>
</dbReference>
<comment type="subcellular location">
    <subcellularLocation>
        <location evidence="1">Cytoplasm</location>
    </subcellularLocation>
</comment>
<proteinExistence type="inferred from homology"/>
<protein>
    <submittedName>
        <fullName evidence="6">Uncharacterized protein</fullName>
    </submittedName>
</protein>
<dbReference type="InterPro" id="IPR000406">
    <property type="entry name" value="Rho_GDI"/>
</dbReference>
<dbReference type="GO" id="GO:0005829">
    <property type="term" value="C:cytosol"/>
    <property type="evidence" value="ECO:0007669"/>
    <property type="project" value="TreeGrafter"/>
</dbReference>
<comment type="caution">
    <text evidence="6">The sequence shown here is derived from an EMBL/GenBank/DDBJ whole genome shotgun (WGS) entry which is preliminary data.</text>
</comment>
<keyword evidence="3" id="KW-0343">GTPase activation</keyword>
<dbReference type="GO" id="GO:0016020">
    <property type="term" value="C:membrane"/>
    <property type="evidence" value="ECO:0007669"/>
    <property type="project" value="TreeGrafter"/>
</dbReference>
<dbReference type="InterPro" id="IPR024792">
    <property type="entry name" value="RhoGDI_dom_sf"/>
</dbReference>
<dbReference type="EMBL" id="BRXW01000496">
    <property type="protein sequence ID" value="GMH60192.1"/>
    <property type="molecule type" value="Genomic_DNA"/>
</dbReference>
<feature type="compositionally biased region" description="Basic and acidic residues" evidence="5">
    <location>
        <begin position="123"/>
        <end position="167"/>
    </location>
</feature>
<evidence type="ECO:0000256" key="3">
    <source>
        <dbReference type="ARBA" id="ARBA00022468"/>
    </source>
</evidence>
<feature type="compositionally biased region" description="Low complexity" evidence="5">
    <location>
        <begin position="1"/>
        <end position="12"/>
    </location>
</feature>
<feature type="compositionally biased region" description="Basic and acidic residues" evidence="5">
    <location>
        <begin position="86"/>
        <end position="114"/>
    </location>
</feature>
<feature type="compositionally biased region" description="Basic and acidic residues" evidence="5">
    <location>
        <begin position="20"/>
        <end position="38"/>
    </location>
</feature>
<dbReference type="Pfam" id="PF02115">
    <property type="entry name" value="Rho_GDI"/>
    <property type="match status" value="1"/>
</dbReference>
<reference evidence="7" key="1">
    <citation type="journal article" date="2023" name="Commun. Biol.">
        <title>Genome analysis of Parmales, the sister group of diatoms, reveals the evolutionary specialization of diatoms from phago-mixotrophs to photoautotrophs.</title>
        <authorList>
            <person name="Ban H."/>
            <person name="Sato S."/>
            <person name="Yoshikawa S."/>
            <person name="Yamada K."/>
            <person name="Nakamura Y."/>
            <person name="Ichinomiya M."/>
            <person name="Sato N."/>
            <person name="Blanc-Mathieu R."/>
            <person name="Endo H."/>
            <person name="Kuwata A."/>
            <person name="Ogata H."/>
        </authorList>
    </citation>
    <scope>NUCLEOTIDE SEQUENCE [LARGE SCALE GENOMIC DNA]</scope>
    <source>
        <strain evidence="7">NIES 3700</strain>
    </source>
</reference>
<organism evidence="6 7">
    <name type="scientific">Triparma laevis f. longispina</name>
    <dbReference type="NCBI Taxonomy" id="1714387"/>
    <lineage>
        <taxon>Eukaryota</taxon>
        <taxon>Sar</taxon>
        <taxon>Stramenopiles</taxon>
        <taxon>Ochrophyta</taxon>
        <taxon>Bolidophyceae</taxon>
        <taxon>Parmales</taxon>
        <taxon>Triparmaceae</taxon>
        <taxon>Triparma</taxon>
    </lineage>
</organism>
<keyword evidence="7" id="KW-1185">Reference proteome</keyword>
<dbReference type="GO" id="GO:0005094">
    <property type="term" value="F:Rho GDP-dissociation inhibitor activity"/>
    <property type="evidence" value="ECO:0007669"/>
    <property type="project" value="InterPro"/>
</dbReference>
<dbReference type="Gene3D" id="2.70.50.30">
    <property type="entry name" value="Coagulation Factor XIII, subunit A, domain 1"/>
    <property type="match status" value="1"/>
</dbReference>
<dbReference type="GO" id="GO:0005096">
    <property type="term" value="F:GTPase activator activity"/>
    <property type="evidence" value="ECO:0007669"/>
    <property type="project" value="UniProtKB-KW"/>
</dbReference>
<name>A0A9W6ZTI9_9STRA</name>
<gene>
    <name evidence="6" type="ORF">TrLO_g15892</name>
</gene>
<evidence type="ECO:0000313" key="7">
    <source>
        <dbReference type="Proteomes" id="UP001165122"/>
    </source>
</evidence>
<dbReference type="OrthoDB" id="1683373at2759"/>